<proteinExistence type="predicted"/>
<protein>
    <submittedName>
        <fullName evidence="1">Uncharacterized protein</fullName>
    </submittedName>
</protein>
<dbReference type="InParanoid" id="A7E5U1"/>
<dbReference type="Proteomes" id="UP000001312">
    <property type="component" value="Unassembled WGS sequence"/>
</dbReference>
<reference evidence="2" key="1">
    <citation type="journal article" date="2011" name="PLoS Genet.">
        <title>Genomic analysis of the necrotrophic fungal pathogens Sclerotinia sclerotiorum and Botrytis cinerea.</title>
        <authorList>
            <person name="Amselem J."/>
            <person name="Cuomo C.A."/>
            <person name="van Kan J.A."/>
            <person name="Viaud M."/>
            <person name="Benito E.P."/>
            <person name="Couloux A."/>
            <person name="Coutinho P.M."/>
            <person name="de Vries R.P."/>
            <person name="Dyer P.S."/>
            <person name="Fillinger S."/>
            <person name="Fournier E."/>
            <person name="Gout L."/>
            <person name="Hahn M."/>
            <person name="Kohn L."/>
            <person name="Lapalu N."/>
            <person name="Plummer K.M."/>
            <person name="Pradier J.M."/>
            <person name="Quevillon E."/>
            <person name="Sharon A."/>
            <person name="Simon A."/>
            <person name="ten Have A."/>
            <person name="Tudzynski B."/>
            <person name="Tudzynski P."/>
            <person name="Wincker P."/>
            <person name="Andrew M."/>
            <person name="Anthouard V."/>
            <person name="Beever R.E."/>
            <person name="Beffa R."/>
            <person name="Benoit I."/>
            <person name="Bouzid O."/>
            <person name="Brault B."/>
            <person name="Chen Z."/>
            <person name="Choquer M."/>
            <person name="Collemare J."/>
            <person name="Cotton P."/>
            <person name="Danchin E.G."/>
            <person name="Da Silva C."/>
            <person name="Gautier A."/>
            <person name="Giraud C."/>
            <person name="Giraud T."/>
            <person name="Gonzalez C."/>
            <person name="Grossetete S."/>
            <person name="Guldener U."/>
            <person name="Henrissat B."/>
            <person name="Howlett B.J."/>
            <person name="Kodira C."/>
            <person name="Kretschmer M."/>
            <person name="Lappartient A."/>
            <person name="Leroch M."/>
            <person name="Levis C."/>
            <person name="Mauceli E."/>
            <person name="Neuveglise C."/>
            <person name="Oeser B."/>
            <person name="Pearson M."/>
            <person name="Poulain J."/>
            <person name="Poussereau N."/>
            <person name="Quesneville H."/>
            <person name="Rascle C."/>
            <person name="Schumacher J."/>
            <person name="Segurens B."/>
            <person name="Sexton A."/>
            <person name="Silva E."/>
            <person name="Sirven C."/>
            <person name="Soanes D.M."/>
            <person name="Talbot N.J."/>
            <person name="Templeton M."/>
            <person name="Yandava C."/>
            <person name="Yarden O."/>
            <person name="Zeng Q."/>
            <person name="Rollins J.A."/>
            <person name="Lebrun M.H."/>
            <person name="Dickman M."/>
        </authorList>
    </citation>
    <scope>NUCLEOTIDE SEQUENCE [LARGE SCALE GENOMIC DNA]</scope>
    <source>
        <strain evidence="2">ATCC 18683 / 1980 / Ss-1</strain>
    </source>
</reference>
<dbReference type="HOGENOM" id="CLU_2062870_0_0_1"/>
<gene>
    <name evidence="1" type="ORF">SS1G_00666</name>
</gene>
<evidence type="ECO:0000313" key="2">
    <source>
        <dbReference type="Proteomes" id="UP000001312"/>
    </source>
</evidence>
<keyword evidence="2" id="KW-1185">Reference proteome</keyword>
<dbReference type="GeneID" id="5494455"/>
<accession>A7E5U1</accession>
<dbReference type="EMBL" id="CH476621">
    <property type="protein sequence ID" value="EDN91263.1"/>
    <property type="molecule type" value="Genomic_DNA"/>
</dbReference>
<dbReference type="RefSeq" id="XP_001598577.1">
    <property type="nucleotide sequence ID" value="XM_001598527.1"/>
</dbReference>
<name>A7E5U1_SCLS1</name>
<evidence type="ECO:0000313" key="1">
    <source>
        <dbReference type="EMBL" id="EDN91263.1"/>
    </source>
</evidence>
<dbReference type="AlphaFoldDB" id="A7E5U1"/>
<organism evidence="1 2">
    <name type="scientific">Sclerotinia sclerotiorum (strain ATCC 18683 / 1980 / Ss-1)</name>
    <name type="common">White mold</name>
    <name type="synonym">Whetzelinia sclerotiorum</name>
    <dbReference type="NCBI Taxonomy" id="665079"/>
    <lineage>
        <taxon>Eukaryota</taxon>
        <taxon>Fungi</taxon>
        <taxon>Dikarya</taxon>
        <taxon>Ascomycota</taxon>
        <taxon>Pezizomycotina</taxon>
        <taxon>Leotiomycetes</taxon>
        <taxon>Helotiales</taxon>
        <taxon>Sclerotiniaceae</taxon>
        <taxon>Sclerotinia</taxon>
    </lineage>
</organism>
<sequence>MQCSPVGRPHLHRTATIHIIIFTHFNLQLSTRTSTRRNIPSFPTHRIHQGGITISTIPPHICASKTGSGCVPGFSQYTLCVVNGLSDNPFQNSGYLGNISIKKVVVDPYDHQFEDFNTD</sequence>
<dbReference type="KEGG" id="ssl:SS1G_00666"/>